<dbReference type="SMART" id="SM00165">
    <property type="entry name" value="UBA"/>
    <property type="match status" value="1"/>
</dbReference>
<dbReference type="CDD" id="cd14297">
    <property type="entry name" value="UBA2_spUBP14_like"/>
    <property type="match status" value="1"/>
</dbReference>
<dbReference type="Proteomes" id="UP001498771">
    <property type="component" value="Unassembled WGS sequence"/>
</dbReference>
<evidence type="ECO:0000313" key="3">
    <source>
        <dbReference type="EMBL" id="KAK7207516.1"/>
    </source>
</evidence>
<comment type="caution">
    <text evidence="3">The sequence shown here is derived from an EMBL/GenBank/DDBJ whole genome shotgun (WGS) entry which is preliminary data.</text>
</comment>
<dbReference type="Gene3D" id="1.10.8.10">
    <property type="entry name" value="DNA helicase RuvA subunit, C-terminal domain"/>
    <property type="match status" value="1"/>
</dbReference>
<accession>A0ABR1FCD6</accession>
<dbReference type="InterPro" id="IPR055335">
    <property type="entry name" value="Ucp6/RUP1"/>
</dbReference>
<organism evidence="3 4">
    <name type="scientific">Myxozyma melibiosi</name>
    <dbReference type="NCBI Taxonomy" id="54550"/>
    <lineage>
        <taxon>Eukaryota</taxon>
        <taxon>Fungi</taxon>
        <taxon>Dikarya</taxon>
        <taxon>Ascomycota</taxon>
        <taxon>Saccharomycotina</taxon>
        <taxon>Lipomycetes</taxon>
        <taxon>Lipomycetales</taxon>
        <taxon>Lipomycetaceae</taxon>
        <taxon>Myxozyma</taxon>
    </lineage>
</organism>
<dbReference type="InterPro" id="IPR003903">
    <property type="entry name" value="UIM_dom"/>
</dbReference>
<dbReference type="InterPro" id="IPR009060">
    <property type="entry name" value="UBA-like_sf"/>
</dbReference>
<dbReference type="InterPro" id="IPR015940">
    <property type="entry name" value="UBA"/>
</dbReference>
<dbReference type="PROSITE" id="PS50030">
    <property type="entry name" value="UBA"/>
    <property type="match status" value="1"/>
</dbReference>
<reference evidence="3 4" key="1">
    <citation type="submission" date="2024-03" db="EMBL/GenBank/DDBJ databases">
        <title>Genome-scale model development and genomic sequencing of the oleaginous clade Lipomyces.</title>
        <authorList>
            <consortium name="Lawrence Berkeley National Laboratory"/>
            <person name="Czajka J.J."/>
            <person name="Han Y."/>
            <person name="Kim J."/>
            <person name="Mondo S.J."/>
            <person name="Hofstad B.A."/>
            <person name="Robles A."/>
            <person name="Haridas S."/>
            <person name="Riley R."/>
            <person name="LaButti K."/>
            <person name="Pangilinan J."/>
            <person name="Andreopoulos W."/>
            <person name="Lipzen A."/>
            <person name="Yan J."/>
            <person name="Wang M."/>
            <person name="Ng V."/>
            <person name="Grigoriev I.V."/>
            <person name="Spatafora J.W."/>
            <person name="Magnuson J.K."/>
            <person name="Baker S.E."/>
            <person name="Pomraning K.R."/>
        </authorList>
    </citation>
    <scope>NUCLEOTIDE SEQUENCE [LARGE SCALE GENOMIC DNA]</scope>
    <source>
        <strain evidence="3 4">Phaff 52-87</strain>
    </source>
</reference>
<proteinExistence type="predicted"/>
<evidence type="ECO:0000259" key="2">
    <source>
        <dbReference type="PROSITE" id="PS50030"/>
    </source>
</evidence>
<sequence>MADAKVNSMVDMGISRDDAIFALKQSNNDVERAIDYMFSGRIEEDRKKMTWDETQFTKANWEDLNESSGTAKVSPQPQISEHEIQAFAPETFYDSTSRPLPNDRPFVREQVVDLSGQDDDEEDDMAKAMRMSLQSLTDSGMDIDSQQETGVLRPSTRQTYDADEWGVVQIGSGGLSPQILENARREPEKIPTLLPCAPAPYLAPYLTVLHSVPLARSALSLFGKQLVEDYGFADRWWDKQQIFVPGFASSEITNQDMHRLSLLVEIQRIMAFLDQTGSSDESQRAWASIENLVRALSSCGDSYVDLVHADFLMDSEPVVLLQRTWEFVTGHYADTLDLSPDLKRLVNTVAPSTNTLDPIGEYLFTSLAVVDSPISLPDDTSTEQKFTTLDVVISSDLRDIYKSLTGHLDSLLWSAEPDVCLKTVAHIFTMTIHQESGMAGTGVELPTTWYPDRYTPAFKDVMKPNVARRTELFGRIEELEKRKKMITEYPGFNTHSLLNATRLYFTPPSESERSSASKNHIKVYEKITKLTASLDSLVDRINRKITALSREIDALSNFMSDPSSVPDDENLKKLEFHRYTLAGVVISDSSFFVKTGVLEKEDDLIDMDEPESSDPTADTPPLCSDKWLHVTYIDDSSSSDGPFIIRQVNVEQVVDTARVEGAVTAIYASDAAYASSSDLPLLNPGLLQFLRRDNEALASELNPDPSSSSSSDEATSNSAEADDEPSDLISFTVGGGAEPSEPAPDYDVAMSDSGTVPLTPQQVQGHRTFPRSVPIGFAEPVKNTGSTAAVKSTEAATAPERRHRGSSSGKVKVQHAENASEGEIGDSDDELLARMAKK</sequence>
<dbReference type="Pfam" id="PF00627">
    <property type="entry name" value="UBA"/>
    <property type="match status" value="1"/>
</dbReference>
<feature type="compositionally biased region" description="Low complexity" evidence="1">
    <location>
        <begin position="699"/>
        <end position="719"/>
    </location>
</feature>
<keyword evidence="4" id="KW-1185">Reference proteome</keyword>
<gene>
    <name evidence="3" type="ORF">BZA70DRAFT_271513</name>
</gene>
<dbReference type="RefSeq" id="XP_064770549.1">
    <property type="nucleotide sequence ID" value="XM_064911494.1"/>
</dbReference>
<dbReference type="SUPFAM" id="SSF46934">
    <property type="entry name" value="UBA-like"/>
    <property type="match status" value="1"/>
</dbReference>
<dbReference type="PANTHER" id="PTHR39597">
    <property type="entry name" value="UBA DOMAIN-CONTAINING PROTEIN RUP1"/>
    <property type="match status" value="1"/>
</dbReference>
<dbReference type="PROSITE" id="PS50330">
    <property type="entry name" value="UIM"/>
    <property type="match status" value="1"/>
</dbReference>
<protein>
    <recommendedName>
        <fullName evidence="2">UBA domain-containing protein</fullName>
    </recommendedName>
</protein>
<feature type="region of interest" description="Disordered" evidence="1">
    <location>
        <begin position="699"/>
        <end position="838"/>
    </location>
</feature>
<feature type="compositionally biased region" description="Polar residues" evidence="1">
    <location>
        <begin position="752"/>
        <end position="765"/>
    </location>
</feature>
<dbReference type="PANTHER" id="PTHR39597:SF1">
    <property type="entry name" value="UBA DOMAIN-CONTAINING PROTEIN RUP1"/>
    <property type="match status" value="1"/>
</dbReference>
<dbReference type="GeneID" id="90037006"/>
<dbReference type="EMBL" id="JBBJBU010000001">
    <property type="protein sequence ID" value="KAK7207516.1"/>
    <property type="molecule type" value="Genomic_DNA"/>
</dbReference>
<evidence type="ECO:0000256" key="1">
    <source>
        <dbReference type="SAM" id="MobiDB-lite"/>
    </source>
</evidence>
<evidence type="ECO:0000313" key="4">
    <source>
        <dbReference type="Proteomes" id="UP001498771"/>
    </source>
</evidence>
<name>A0ABR1FCD6_9ASCO</name>
<feature type="domain" description="UBA" evidence="2">
    <location>
        <begin position="1"/>
        <end position="40"/>
    </location>
</feature>